<accession>A0A6G0T838</accession>
<evidence type="ECO:0000313" key="1">
    <source>
        <dbReference type="EMBL" id="KAE9527413.1"/>
    </source>
</evidence>
<dbReference type="Proteomes" id="UP000475862">
    <property type="component" value="Unassembled WGS sequence"/>
</dbReference>
<gene>
    <name evidence="1" type="ORF">AGLY_013111</name>
</gene>
<dbReference type="EMBL" id="VYZN01000053">
    <property type="protein sequence ID" value="KAE9527413.1"/>
    <property type="molecule type" value="Genomic_DNA"/>
</dbReference>
<name>A0A6G0T838_APHGL</name>
<keyword evidence="2" id="KW-1185">Reference proteome</keyword>
<organism evidence="1 2">
    <name type="scientific">Aphis glycines</name>
    <name type="common">Soybean aphid</name>
    <dbReference type="NCBI Taxonomy" id="307491"/>
    <lineage>
        <taxon>Eukaryota</taxon>
        <taxon>Metazoa</taxon>
        <taxon>Ecdysozoa</taxon>
        <taxon>Arthropoda</taxon>
        <taxon>Hexapoda</taxon>
        <taxon>Insecta</taxon>
        <taxon>Pterygota</taxon>
        <taxon>Neoptera</taxon>
        <taxon>Paraneoptera</taxon>
        <taxon>Hemiptera</taxon>
        <taxon>Sternorrhyncha</taxon>
        <taxon>Aphidomorpha</taxon>
        <taxon>Aphidoidea</taxon>
        <taxon>Aphididae</taxon>
        <taxon>Aphidini</taxon>
        <taxon>Aphis</taxon>
        <taxon>Aphis</taxon>
    </lineage>
</organism>
<dbReference type="AlphaFoldDB" id="A0A6G0T838"/>
<evidence type="ECO:0000313" key="2">
    <source>
        <dbReference type="Proteomes" id="UP000475862"/>
    </source>
</evidence>
<proteinExistence type="predicted"/>
<protein>
    <submittedName>
        <fullName evidence="1">Uncharacterized protein</fullName>
    </submittedName>
</protein>
<comment type="caution">
    <text evidence="1">The sequence shown here is derived from an EMBL/GenBank/DDBJ whole genome shotgun (WGS) entry which is preliminary data.</text>
</comment>
<reference evidence="1 2" key="1">
    <citation type="submission" date="2019-08" db="EMBL/GenBank/DDBJ databases">
        <title>The genome of the soybean aphid Biotype 1, its phylome, world population structure and adaptation to the North American continent.</title>
        <authorList>
            <person name="Giordano R."/>
            <person name="Donthu R.K."/>
            <person name="Hernandez A.G."/>
            <person name="Wright C.L."/>
            <person name="Zimin A.V."/>
        </authorList>
    </citation>
    <scope>NUCLEOTIDE SEQUENCE [LARGE SCALE GENOMIC DNA]</scope>
    <source>
        <tissue evidence="1">Whole aphids</tissue>
    </source>
</reference>
<sequence>MYKTTPMGSRYMTACTDLVGIINSSMCSFRNPNLRINRQLDQLVNQSYVSVGLDDAQVTTMDHQQCWSLEMIINIKIIYGLQRKKKRQLLPRQRPIQIQLSIHQLVHLLQPILLFLSHAEPSDEKKKLKKLRFIQMTSSQHSVLGSYYIKFNRNEHSYIECSTTIEYTIFMNL</sequence>